<proteinExistence type="inferred from homology"/>
<dbReference type="Proteomes" id="UP000484842">
    <property type="component" value="Unassembled WGS sequence"/>
</dbReference>
<dbReference type="EMBL" id="WBSL01000001">
    <property type="protein sequence ID" value="MPY65690.1"/>
    <property type="molecule type" value="Genomic_DNA"/>
</dbReference>
<dbReference type="SMART" id="SM00863">
    <property type="entry name" value="tRNA_SAD"/>
    <property type="match status" value="1"/>
</dbReference>
<dbReference type="InterPro" id="IPR012947">
    <property type="entry name" value="tRNA_SAD"/>
</dbReference>
<evidence type="ECO:0000259" key="9">
    <source>
        <dbReference type="PROSITE" id="PS50860"/>
    </source>
</evidence>
<dbReference type="PANTHER" id="PTHR11777">
    <property type="entry name" value="ALANYL-TRNA SYNTHETASE"/>
    <property type="match status" value="1"/>
</dbReference>
<evidence type="ECO:0000313" key="10">
    <source>
        <dbReference type="EMBL" id="MPY65690.1"/>
    </source>
</evidence>
<keyword evidence="3" id="KW-0436">Ligase</keyword>
<dbReference type="Gene3D" id="3.10.310.40">
    <property type="match status" value="1"/>
</dbReference>
<dbReference type="GO" id="GO:0002161">
    <property type="term" value="F:aminoacyl-tRNA deacylase activity"/>
    <property type="evidence" value="ECO:0007669"/>
    <property type="project" value="TreeGrafter"/>
</dbReference>
<accession>A0A7X1NU22</accession>
<keyword evidence="4" id="KW-0547">Nucleotide-binding</keyword>
<organism evidence="10 11">
    <name type="scientific">Deinococcus terrestris</name>
    <dbReference type="NCBI Taxonomy" id="2651870"/>
    <lineage>
        <taxon>Bacteria</taxon>
        <taxon>Thermotogati</taxon>
        <taxon>Deinococcota</taxon>
        <taxon>Deinococci</taxon>
        <taxon>Deinococcales</taxon>
        <taxon>Deinococcaceae</taxon>
        <taxon>Deinococcus</taxon>
    </lineage>
</organism>
<dbReference type="GO" id="GO:0005829">
    <property type="term" value="C:cytosol"/>
    <property type="evidence" value="ECO:0007669"/>
    <property type="project" value="TreeGrafter"/>
</dbReference>
<dbReference type="AlphaFoldDB" id="A0A7X1NU22"/>
<dbReference type="PANTHER" id="PTHR11777:SF9">
    <property type="entry name" value="ALANINE--TRNA LIGASE, CYTOPLASMIC"/>
    <property type="match status" value="1"/>
</dbReference>
<dbReference type="PROSITE" id="PS50860">
    <property type="entry name" value="AA_TRNA_LIGASE_II_ALA"/>
    <property type="match status" value="1"/>
</dbReference>
<evidence type="ECO:0000256" key="7">
    <source>
        <dbReference type="ARBA" id="ARBA00022917"/>
    </source>
</evidence>
<comment type="similarity">
    <text evidence="1">Belongs to the class-II aminoacyl-tRNA synthetase family.</text>
</comment>
<dbReference type="Gene3D" id="2.40.30.130">
    <property type="match status" value="1"/>
</dbReference>
<dbReference type="InterPro" id="IPR018163">
    <property type="entry name" value="Thr/Ala-tRNA-synth_IIc_edit"/>
</dbReference>
<name>A0A7X1NU22_9DEIO</name>
<protein>
    <submittedName>
        <fullName evidence="10">Alanyl-tRNA editing protein</fullName>
    </submittedName>
</protein>
<evidence type="ECO:0000256" key="2">
    <source>
        <dbReference type="ARBA" id="ARBA00022555"/>
    </source>
</evidence>
<evidence type="ECO:0000256" key="6">
    <source>
        <dbReference type="ARBA" id="ARBA00022884"/>
    </source>
</evidence>
<gene>
    <name evidence="10" type="ORF">F8S09_03135</name>
</gene>
<dbReference type="Gene3D" id="3.30.980.10">
    <property type="entry name" value="Threonyl-trna Synthetase, Chain A, domain 2"/>
    <property type="match status" value="1"/>
</dbReference>
<dbReference type="GO" id="GO:0000049">
    <property type="term" value="F:tRNA binding"/>
    <property type="evidence" value="ECO:0007669"/>
    <property type="project" value="UniProtKB-KW"/>
</dbReference>
<dbReference type="SUPFAM" id="SSF55186">
    <property type="entry name" value="ThrRS/AlaRS common domain"/>
    <property type="match status" value="1"/>
</dbReference>
<dbReference type="Pfam" id="PF01411">
    <property type="entry name" value="tRNA-synt_2c"/>
    <property type="match status" value="1"/>
</dbReference>
<comment type="caution">
    <text evidence="10">The sequence shown here is derived from an EMBL/GenBank/DDBJ whole genome shotgun (WGS) entry which is preliminary data.</text>
</comment>
<dbReference type="GO" id="GO:0006419">
    <property type="term" value="P:alanyl-tRNA aminoacylation"/>
    <property type="evidence" value="ECO:0007669"/>
    <property type="project" value="InterPro"/>
</dbReference>
<feature type="domain" description="Alanyl-transfer RNA synthetases family profile" evidence="9">
    <location>
        <begin position="1"/>
        <end position="246"/>
    </location>
</feature>
<keyword evidence="5" id="KW-0067">ATP-binding</keyword>
<reference evidence="10 11" key="1">
    <citation type="submission" date="2019-10" db="EMBL/GenBank/DDBJ databases">
        <title>Deinococcus sp. isolated from soil.</title>
        <authorList>
            <person name="Li Y."/>
            <person name="Wang J."/>
        </authorList>
    </citation>
    <scope>NUCLEOTIDE SEQUENCE [LARGE SCALE GENOMIC DNA]</scope>
    <source>
        <strain evidence="10 11">SDU3-2</strain>
    </source>
</reference>
<dbReference type="SUPFAM" id="SSF50447">
    <property type="entry name" value="Translation proteins"/>
    <property type="match status" value="1"/>
</dbReference>
<keyword evidence="2" id="KW-0820">tRNA-binding</keyword>
<evidence type="ECO:0000256" key="4">
    <source>
        <dbReference type="ARBA" id="ARBA00022741"/>
    </source>
</evidence>
<dbReference type="GO" id="GO:0005524">
    <property type="term" value="F:ATP binding"/>
    <property type="evidence" value="ECO:0007669"/>
    <property type="project" value="UniProtKB-KW"/>
</dbReference>
<keyword evidence="8" id="KW-0030">Aminoacyl-tRNA synthetase</keyword>
<evidence type="ECO:0000256" key="1">
    <source>
        <dbReference type="ARBA" id="ARBA00008226"/>
    </source>
</evidence>
<keyword evidence="11" id="KW-1185">Reference proteome</keyword>
<evidence type="ECO:0000256" key="5">
    <source>
        <dbReference type="ARBA" id="ARBA00022840"/>
    </source>
</evidence>
<dbReference type="GO" id="GO:0004813">
    <property type="term" value="F:alanine-tRNA ligase activity"/>
    <property type="evidence" value="ECO:0007669"/>
    <property type="project" value="InterPro"/>
</dbReference>
<keyword evidence="6" id="KW-0694">RNA-binding</keyword>
<dbReference type="InterPro" id="IPR018164">
    <property type="entry name" value="Ala-tRNA-synth_IIc_N"/>
</dbReference>
<sequence length="400" mass="41827">MTRLLYYDEPTQLSFAATVTAVEAGRVALDATAFHPEGGGQNADTGVLRWDGGEARVTDTQKDRATGSIWHTLEGSPPPMGTPVTGEVDAARRWRQMARHSGEHLLAQAFFRINPAFRVAAVGMRGPDCTLDLEGFPTEADAQAAEGLLRETLARHDLTLETRVVPEAELPSYPLRRPPQVRGQVRLVIFRDEAGVPFDVSACGGVHVPRAGMAAPVAVLRTERIRSGLTRVVFRAGEEAAEFLTATYRDARALAQGFSVGVPDLPARVAALVTERDALKVEAAALRTRLAAALVAAAPVGEVAGVPLRTLNLDDPTLLPDVLAATPPSEVCAAVTPGGRCGVGSGRAEVPAGALLGEVLKGTGGRGGGRADLAQGQTADPAAFLDAVRAALNVQTLSAP</sequence>
<dbReference type="InterPro" id="IPR050058">
    <property type="entry name" value="Ala-tRNA_ligase"/>
</dbReference>
<dbReference type="InterPro" id="IPR018165">
    <property type="entry name" value="Ala-tRNA-synth_IIc_core"/>
</dbReference>
<dbReference type="InterPro" id="IPR009000">
    <property type="entry name" value="Transl_B-barrel_sf"/>
</dbReference>
<evidence type="ECO:0000256" key="3">
    <source>
        <dbReference type="ARBA" id="ARBA00022598"/>
    </source>
</evidence>
<dbReference type="Pfam" id="PF07973">
    <property type="entry name" value="tRNA_SAD"/>
    <property type="match status" value="1"/>
</dbReference>
<keyword evidence="7" id="KW-0648">Protein biosynthesis</keyword>
<evidence type="ECO:0000256" key="8">
    <source>
        <dbReference type="ARBA" id="ARBA00023146"/>
    </source>
</evidence>
<dbReference type="RefSeq" id="WP_152868830.1">
    <property type="nucleotide sequence ID" value="NZ_WBSL01000001.1"/>
</dbReference>
<evidence type="ECO:0000313" key="11">
    <source>
        <dbReference type="Proteomes" id="UP000484842"/>
    </source>
</evidence>